<dbReference type="OrthoDB" id="4668019at2"/>
<feature type="compositionally biased region" description="Basic and acidic residues" evidence="1">
    <location>
        <begin position="640"/>
        <end position="653"/>
    </location>
</feature>
<comment type="caution">
    <text evidence="2">The sequence shown here is derived from an EMBL/GenBank/DDBJ whole genome shotgun (WGS) entry which is preliminary data.</text>
</comment>
<sequence>MQAAQKPRQFRGKGKQAQRWRKPDDGQVSVMVLPLAITDSADLDRLEKLCAAIWSIKRAVQRDARAKADAYWAAKHERDRDGAKAIRERLGLSLDGLVRCAYRHLEDAGHLKHHVSKALAMHIAAEVWTGISRHLFPDATGKCFGRPKVGRWHEFTRIPGRARSHTTDNKWETFRLVGTIHGHAMAYTDGGQHAMSQPRRMPKPPMPEGRVPTGKLTASGKPGMRKVSWWDHTGPLAVVFAGGPDSKRGDLVLPVRVPQGTGPWTRVEHFLSNPLTWHKVDLVRRRKASAPGGWVYEAHLMVLGPGYTAPAVQAMRDQATQLDRKGGVDGNVSNLSIVSFPAQLDGGTPVSTEVTLTDAERARLEREAKKQRGRARALERSRRATNAGQYGLSKKQAQRAEHRAAKGLEPKTVTVPGGARAARSDGVPKQAFRRDRLSANYRTQRARQAEHAAAIAEHRRHRARLVAREIIANHGPVLVVEDCDIRTWYRLWGKRLSQTTPGMLVAALDVECKAAGGRLVRASTWSTALSQHCLCGERVNKTLRDREHKCIACGLVGKRDLVSAALAAFVDFGDVDDPKTAFLDTAMSRHAQIVYGEGLEEALRESTTQSQNTSRGAGRVAVPRQRGTSAPRIVGQRNRATPDETRPLRDHAGAPDLRTTCIPQQLTLRGDIRDKS</sequence>
<protein>
    <submittedName>
        <fullName evidence="2">Transposase</fullName>
    </submittedName>
</protein>
<feature type="compositionally biased region" description="Polar residues" evidence="1">
    <location>
        <begin position="605"/>
        <end position="615"/>
    </location>
</feature>
<dbReference type="AlphaFoldDB" id="A0A4U0NMM0"/>
<dbReference type="EMBL" id="SUMB01000003">
    <property type="protein sequence ID" value="TJZ55483.1"/>
    <property type="molecule type" value="Genomic_DNA"/>
</dbReference>
<feature type="compositionally biased region" description="Basic and acidic residues" evidence="1">
    <location>
        <begin position="398"/>
        <end position="407"/>
    </location>
</feature>
<keyword evidence="3" id="KW-1185">Reference proteome</keyword>
<accession>A0A4U0NMM0</accession>
<gene>
    <name evidence="2" type="ORF">FCH28_08990</name>
</gene>
<evidence type="ECO:0000256" key="1">
    <source>
        <dbReference type="SAM" id="MobiDB-lite"/>
    </source>
</evidence>
<feature type="region of interest" description="Disordered" evidence="1">
    <location>
        <begin position="1"/>
        <end position="23"/>
    </location>
</feature>
<proteinExistence type="predicted"/>
<organism evidence="2 3">
    <name type="scientific">Streptomyces piniterrae</name>
    <dbReference type="NCBI Taxonomy" id="2571125"/>
    <lineage>
        <taxon>Bacteria</taxon>
        <taxon>Bacillati</taxon>
        <taxon>Actinomycetota</taxon>
        <taxon>Actinomycetes</taxon>
        <taxon>Kitasatosporales</taxon>
        <taxon>Streptomycetaceae</taxon>
        <taxon>Streptomyces</taxon>
    </lineage>
</organism>
<feature type="region of interest" description="Disordered" evidence="1">
    <location>
        <begin position="191"/>
        <end position="224"/>
    </location>
</feature>
<evidence type="ECO:0000313" key="2">
    <source>
        <dbReference type="EMBL" id="TJZ55483.1"/>
    </source>
</evidence>
<feature type="compositionally biased region" description="Basic and acidic residues" evidence="1">
    <location>
        <begin position="366"/>
        <end position="382"/>
    </location>
</feature>
<reference evidence="2 3" key="1">
    <citation type="submission" date="2019-04" db="EMBL/GenBank/DDBJ databases">
        <title>Streptomyces piniterrae sp. nov., a heliquinomycin-producing actinomycete isolated from rhizosphere soil of Pinus yunnanensis.</title>
        <authorList>
            <person name="Zhuang X."/>
            <person name="Zhao J."/>
        </authorList>
    </citation>
    <scope>NUCLEOTIDE SEQUENCE [LARGE SCALE GENOMIC DNA]</scope>
    <source>
        <strain evidence="3">jys28</strain>
    </source>
</reference>
<feature type="region of interest" description="Disordered" evidence="1">
    <location>
        <begin position="366"/>
        <end position="407"/>
    </location>
</feature>
<dbReference type="GO" id="GO:0003677">
    <property type="term" value="F:DNA binding"/>
    <property type="evidence" value="ECO:0007669"/>
    <property type="project" value="UniProtKB-KW"/>
</dbReference>
<dbReference type="RefSeq" id="WP_136739248.1">
    <property type="nucleotide sequence ID" value="NZ_SUMB01000003.1"/>
</dbReference>
<dbReference type="Proteomes" id="UP000308697">
    <property type="component" value="Unassembled WGS sequence"/>
</dbReference>
<evidence type="ECO:0000313" key="3">
    <source>
        <dbReference type="Proteomes" id="UP000308697"/>
    </source>
</evidence>
<name>A0A4U0NMM0_9ACTN</name>
<feature type="compositionally biased region" description="Basic residues" evidence="1">
    <location>
        <begin position="8"/>
        <end position="20"/>
    </location>
</feature>
<feature type="region of interest" description="Disordered" evidence="1">
    <location>
        <begin position="605"/>
        <end position="656"/>
    </location>
</feature>